<dbReference type="Gene3D" id="1.10.443.10">
    <property type="entry name" value="Intergrase catalytic core"/>
    <property type="match status" value="1"/>
</dbReference>
<dbReference type="AlphaFoldDB" id="A0A420RVC6"/>
<dbReference type="Pfam" id="PF00665">
    <property type="entry name" value="rve"/>
    <property type="match status" value="1"/>
</dbReference>
<accession>A0A420RVC6</accession>
<dbReference type="InterPro" id="IPR050900">
    <property type="entry name" value="Transposase_IS3/IS150/IS904"/>
</dbReference>
<dbReference type="PANTHER" id="PTHR46889:SF4">
    <property type="entry name" value="TRANSPOSASE INSO FOR INSERTION SEQUENCE ELEMENT IS911B-RELATED"/>
    <property type="match status" value="1"/>
</dbReference>
<sequence length="768" mass="86081">MCRVLGVHRSGYYAWAGNPDRPRRREDDRLRGLIKHAWLASGTVYGCRKITRELRESGERCSRHRVRRLMKADGIRAEIGYGRKPRHRGGPVGLAENVVNRDFSPSGPNKVWVTDITYIRTYEGWLFLTVIVDLYSRQVVGWATQSQMTTDLVLQALVSAIWKRKPAAGLIIHSDQGSQFTSSNWLSLLKQHGIVPSMSRRGNCHDNAVAESFFSALKKERIKRRIYPTRDEAHSDVFNYIEMFYNPMAGNEAGTDALGEDLILRVLRDALVVVQEDAPEVLRLVSKFSGPRATRTARRGRRHWHSEWVGDRPNFSSEAMKRLGERTCLSEERMIGTVIGAAIAVIALLSVMRTSELQRLCVGCVEKEGDGEFGSWVIKGILAKSGRAHTWIVVPEVKAAVEAIELLGAEVRANSGTKALLAARVVSRKPYLSGRTRAPSKVAWASMLLCRVREFAQLSCPEGGTALEHLTFRKTRRFLARFVARRDRSSLGALAFQYGHLDVQITDTYYVGNDPELTKLLNEESSLEVIRAMEDLARSDSVHTNVPAEVMEATRQRIEAVLSRVSTQKEVFRMLGAGVVLGPCDWGYCFYRQERSKCEGNEDGPNKANRTPTTCASCLNFAATPRHAEWWRRRVADLEEFARFRGTPAQSKRIAAERLAQAVKILSVIGGGDEPSVAEACGISRQSVYRSHQCVVAKIAELSDPQKRERDVALKIDLLRERLRREVEKVGILTTLCGELAAALHDAREDLAFAQSTVERLRMKKGLG</sequence>
<evidence type="ECO:0000256" key="2">
    <source>
        <dbReference type="ARBA" id="ARBA00023172"/>
    </source>
</evidence>
<keyword evidence="1" id="KW-0694">RNA-binding</keyword>
<gene>
    <name evidence="4" type="ORF">BFJ72_g14945</name>
</gene>
<dbReference type="Gene3D" id="3.30.420.10">
    <property type="entry name" value="Ribonuclease H-like superfamily/Ribonuclease H"/>
    <property type="match status" value="1"/>
</dbReference>
<dbReference type="Pfam" id="PF13333">
    <property type="entry name" value="rve_2"/>
    <property type="match status" value="1"/>
</dbReference>
<dbReference type="Pfam" id="PF13276">
    <property type="entry name" value="HTH_21"/>
    <property type="match status" value="1"/>
</dbReference>
<organism evidence="4 5">
    <name type="scientific">Gibberella intermedia</name>
    <name type="common">Bulb rot disease fungus</name>
    <name type="synonym">Fusarium proliferatum</name>
    <dbReference type="NCBI Taxonomy" id="948311"/>
    <lineage>
        <taxon>Eukaryota</taxon>
        <taxon>Fungi</taxon>
        <taxon>Dikarya</taxon>
        <taxon>Ascomycota</taxon>
        <taxon>Pezizomycotina</taxon>
        <taxon>Sordariomycetes</taxon>
        <taxon>Hypocreomycetidae</taxon>
        <taxon>Hypocreales</taxon>
        <taxon>Nectriaceae</taxon>
        <taxon>Fusarium</taxon>
        <taxon>Fusarium fujikuroi species complex</taxon>
    </lineage>
</organism>
<name>A0A420RVC6_GIBIN</name>
<evidence type="ECO:0000313" key="5">
    <source>
        <dbReference type="Proteomes" id="UP000283569"/>
    </source>
</evidence>
<dbReference type="GO" id="GO:0003723">
    <property type="term" value="F:RNA binding"/>
    <property type="evidence" value="ECO:0007669"/>
    <property type="project" value="UniProtKB-KW"/>
</dbReference>
<dbReference type="PROSITE" id="PS50994">
    <property type="entry name" value="INTEGRASE"/>
    <property type="match status" value="1"/>
</dbReference>
<dbReference type="PANTHER" id="PTHR46889">
    <property type="entry name" value="TRANSPOSASE INSF FOR INSERTION SEQUENCE IS3B-RELATED"/>
    <property type="match status" value="1"/>
</dbReference>
<keyword evidence="2" id="KW-0233">DNA recombination</keyword>
<dbReference type="InterPro" id="IPR013762">
    <property type="entry name" value="Integrase-like_cat_sf"/>
</dbReference>
<dbReference type="InterPro" id="IPR025948">
    <property type="entry name" value="HTH-like_dom"/>
</dbReference>
<dbReference type="InterPro" id="IPR011010">
    <property type="entry name" value="DNA_brk_join_enz"/>
</dbReference>
<dbReference type="EMBL" id="MRDB01000146">
    <property type="protein sequence ID" value="RKL20937.1"/>
    <property type="molecule type" value="Genomic_DNA"/>
</dbReference>
<dbReference type="GO" id="GO:0015074">
    <property type="term" value="P:DNA integration"/>
    <property type="evidence" value="ECO:0007669"/>
    <property type="project" value="InterPro"/>
</dbReference>
<evidence type="ECO:0000256" key="1">
    <source>
        <dbReference type="ARBA" id="ARBA00022884"/>
    </source>
</evidence>
<evidence type="ECO:0000313" key="4">
    <source>
        <dbReference type="EMBL" id="RKL20937.1"/>
    </source>
</evidence>
<proteinExistence type="predicted"/>
<dbReference type="Proteomes" id="UP000283569">
    <property type="component" value="Unassembled WGS sequence"/>
</dbReference>
<dbReference type="NCBIfam" id="NF033516">
    <property type="entry name" value="transpos_IS3"/>
    <property type="match status" value="1"/>
</dbReference>
<dbReference type="GO" id="GO:0005634">
    <property type="term" value="C:nucleus"/>
    <property type="evidence" value="ECO:0007669"/>
    <property type="project" value="UniProtKB-ARBA"/>
</dbReference>
<comment type="caution">
    <text evidence="4">The sequence shown here is derived from an EMBL/GenBank/DDBJ whole genome shotgun (WGS) entry which is preliminary data.</text>
</comment>
<reference evidence="4 5" key="1">
    <citation type="journal article" date="2018" name="Sci. Rep.">
        <title>Characterisation of pathogen-specific regions and novel effector candidates in Fusarium oxysporum f. sp. cepae.</title>
        <authorList>
            <person name="Armitage A.D."/>
            <person name="Taylor A."/>
            <person name="Sobczyk M.K."/>
            <person name="Baxter L."/>
            <person name="Greenfield B.P."/>
            <person name="Bates H.J."/>
            <person name="Wilson F."/>
            <person name="Jackson A.C."/>
            <person name="Ott S."/>
            <person name="Harrison R.J."/>
            <person name="Clarkson J.P."/>
        </authorList>
    </citation>
    <scope>NUCLEOTIDE SEQUENCE [LARGE SCALE GENOMIC DNA]</scope>
    <source>
        <strain evidence="4 5">Fp_A8</strain>
    </source>
</reference>
<dbReference type="GO" id="GO:0003677">
    <property type="term" value="F:DNA binding"/>
    <property type="evidence" value="ECO:0007669"/>
    <property type="project" value="InterPro"/>
</dbReference>
<dbReference type="InterPro" id="IPR001584">
    <property type="entry name" value="Integrase_cat-core"/>
</dbReference>
<dbReference type="InterPro" id="IPR048020">
    <property type="entry name" value="Transpos_IS3"/>
</dbReference>
<dbReference type="SUPFAM" id="SSF53098">
    <property type="entry name" value="Ribonuclease H-like"/>
    <property type="match status" value="1"/>
</dbReference>
<dbReference type="InterPro" id="IPR012337">
    <property type="entry name" value="RNaseH-like_sf"/>
</dbReference>
<feature type="domain" description="Integrase catalytic" evidence="3">
    <location>
        <begin position="104"/>
        <end position="267"/>
    </location>
</feature>
<evidence type="ECO:0000259" key="3">
    <source>
        <dbReference type="PROSITE" id="PS50994"/>
    </source>
</evidence>
<dbReference type="SUPFAM" id="SSF56349">
    <property type="entry name" value="DNA breaking-rejoining enzymes"/>
    <property type="match status" value="1"/>
</dbReference>
<dbReference type="InterPro" id="IPR036397">
    <property type="entry name" value="RNaseH_sf"/>
</dbReference>
<dbReference type="GO" id="GO:0006310">
    <property type="term" value="P:DNA recombination"/>
    <property type="evidence" value="ECO:0007669"/>
    <property type="project" value="UniProtKB-KW"/>
</dbReference>
<protein>
    <recommendedName>
        <fullName evidence="3">Integrase catalytic domain-containing protein</fullName>
    </recommendedName>
</protein>